<sequence length="178" mass="19874">MKKTYLIPLFFLIAAGASAQLPESFKGKPIDGKGKTGRIPWYISPPKGGIIANAPLYVINKIVIENGYVIEFLSPSSITSFKILAAEEGAKIYGESAKNGVIEVGLKNDIKIWCFMDLFKIYKIKKKYWNLPIFIEDKKLSSNNDIYLSGDLVENVEVIKKINASGKERFLQVSIKPL</sequence>
<evidence type="ECO:0000313" key="2">
    <source>
        <dbReference type="EMBL" id="XBO46967.1"/>
    </source>
</evidence>
<evidence type="ECO:0000256" key="1">
    <source>
        <dbReference type="SAM" id="SignalP"/>
    </source>
</evidence>
<feature type="chain" id="PRO_5043829058" evidence="1">
    <location>
        <begin position="20"/>
        <end position="178"/>
    </location>
</feature>
<feature type="signal peptide" evidence="1">
    <location>
        <begin position="1"/>
        <end position="19"/>
    </location>
</feature>
<dbReference type="EMBL" id="CP157485">
    <property type="protein sequence ID" value="XBO46967.1"/>
    <property type="molecule type" value="Genomic_DNA"/>
</dbReference>
<dbReference type="AlphaFoldDB" id="A0AAU7K2M8"/>
<name>A0AAU7K2M8_9SPHI</name>
<gene>
    <name evidence="2" type="ORF">ABEG20_16910</name>
</gene>
<organism evidence="2">
    <name type="scientific">Pedobacter sp. KACC 23697</name>
    <dbReference type="NCBI Taxonomy" id="3149230"/>
    <lineage>
        <taxon>Bacteria</taxon>
        <taxon>Pseudomonadati</taxon>
        <taxon>Bacteroidota</taxon>
        <taxon>Sphingobacteriia</taxon>
        <taxon>Sphingobacteriales</taxon>
        <taxon>Sphingobacteriaceae</taxon>
        <taxon>Pedobacter</taxon>
    </lineage>
</organism>
<keyword evidence="1" id="KW-0732">Signal</keyword>
<reference evidence="2" key="1">
    <citation type="submission" date="2024-05" db="EMBL/GenBank/DDBJ databases">
        <authorList>
            <person name="Kim S."/>
            <person name="Heo J."/>
            <person name="Choi H."/>
            <person name="Choi Y."/>
            <person name="Kwon S.-W."/>
            <person name="Kim Y."/>
        </authorList>
    </citation>
    <scope>NUCLEOTIDE SEQUENCE</scope>
    <source>
        <strain evidence="2">KACC 23697</strain>
    </source>
</reference>
<accession>A0AAU7K2M8</accession>
<dbReference type="RefSeq" id="WP_406824441.1">
    <property type="nucleotide sequence ID" value="NZ_CP157485.1"/>
</dbReference>
<protein>
    <submittedName>
        <fullName evidence="2">Uncharacterized protein</fullName>
    </submittedName>
</protein>
<proteinExistence type="predicted"/>